<keyword evidence="2" id="KW-0436">Ligase</keyword>
<dbReference type="InterPro" id="IPR004218">
    <property type="entry name" value="GSHS_ATP-bd"/>
</dbReference>
<dbReference type="SUPFAM" id="SSF56059">
    <property type="entry name" value="Glutathione synthetase ATP-binding domain-like"/>
    <property type="match status" value="1"/>
</dbReference>
<dbReference type="Proteomes" id="UP000320672">
    <property type="component" value="Chromosome"/>
</dbReference>
<accession>A0A517MCS5</accession>
<dbReference type="GO" id="GO:0004363">
    <property type="term" value="F:glutathione synthase activity"/>
    <property type="evidence" value="ECO:0007669"/>
    <property type="project" value="InterPro"/>
</dbReference>
<keyword evidence="3" id="KW-1185">Reference proteome</keyword>
<dbReference type="KEGG" id="rml:FF011L_14380"/>
<evidence type="ECO:0000313" key="2">
    <source>
        <dbReference type="EMBL" id="QDS92690.1"/>
    </source>
</evidence>
<dbReference type="RefSeq" id="WP_145350909.1">
    <property type="nucleotide sequence ID" value="NZ_CP036262.1"/>
</dbReference>
<dbReference type="InterPro" id="IPR053191">
    <property type="entry name" value="DcsG_Biosynth_Enzyme"/>
</dbReference>
<dbReference type="PANTHER" id="PTHR39217">
    <property type="match status" value="1"/>
</dbReference>
<dbReference type="GO" id="GO:0005524">
    <property type="term" value="F:ATP binding"/>
    <property type="evidence" value="ECO:0007669"/>
    <property type="project" value="InterPro"/>
</dbReference>
<sequence length="294" mass="33361">MKPVAFLTMENPEGFVTYDEQTLIPMAANGWQVEMVPWKSAYVDWSRFAAVVIRSPWDYQHSHEQFLDVLAQIDASGTRLLNDLATVRWNLRKNYLRELEAAGIDIVPTLWPSRLDTRQLDQAFDDLKTDQIVVKPTLGAGAINTFRIDRDRTTPEAIANATAAVDAFANCPCMVQPFLDSILDPGEYSLIYFDKKFSHAILKRPKAGDYRSQEEYGSQISAVPATDEMTKVAEQILSQIEARLLFARVDLVRLANGRFALIELELIEPSLYFPYGDRSTSHFAYAFNQIVKNQ</sequence>
<gene>
    <name evidence="2" type="primary">dcsG</name>
    <name evidence="2" type="ORF">FF011L_14380</name>
</gene>
<dbReference type="PANTHER" id="PTHR39217:SF1">
    <property type="entry name" value="GLUTATHIONE SYNTHETASE"/>
    <property type="match status" value="1"/>
</dbReference>
<dbReference type="EC" id="6.3.3.5" evidence="2"/>
<proteinExistence type="predicted"/>
<dbReference type="OrthoDB" id="3373978at2"/>
<protein>
    <submittedName>
        <fullName evidence="2">Cycloserine biosynthesis protein DcsG</fullName>
        <ecNumber evidence="2">6.3.3.5</ecNumber>
    </submittedName>
</protein>
<reference evidence="2 3" key="1">
    <citation type="submission" date="2019-02" db="EMBL/GenBank/DDBJ databases">
        <title>Deep-cultivation of Planctomycetes and their phenomic and genomic characterization uncovers novel biology.</title>
        <authorList>
            <person name="Wiegand S."/>
            <person name="Jogler M."/>
            <person name="Boedeker C."/>
            <person name="Pinto D."/>
            <person name="Vollmers J."/>
            <person name="Rivas-Marin E."/>
            <person name="Kohn T."/>
            <person name="Peeters S.H."/>
            <person name="Heuer A."/>
            <person name="Rast P."/>
            <person name="Oberbeckmann S."/>
            <person name="Bunk B."/>
            <person name="Jeske O."/>
            <person name="Meyerdierks A."/>
            <person name="Storesund J.E."/>
            <person name="Kallscheuer N."/>
            <person name="Luecker S."/>
            <person name="Lage O.M."/>
            <person name="Pohl T."/>
            <person name="Merkel B.J."/>
            <person name="Hornburger P."/>
            <person name="Mueller R.-W."/>
            <person name="Bruemmer F."/>
            <person name="Labrenz M."/>
            <person name="Spormann A.M."/>
            <person name="Op den Camp H."/>
            <person name="Overmann J."/>
            <person name="Amann R."/>
            <person name="Jetten M.S.M."/>
            <person name="Mascher T."/>
            <person name="Medema M.H."/>
            <person name="Devos D.P."/>
            <person name="Kaster A.-K."/>
            <person name="Ovreas L."/>
            <person name="Rohde M."/>
            <person name="Galperin M.Y."/>
            <person name="Jogler C."/>
        </authorList>
    </citation>
    <scope>NUCLEOTIDE SEQUENCE [LARGE SCALE GENOMIC DNA]</scope>
    <source>
        <strain evidence="2 3">FF011L</strain>
    </source>
</reference>
<dbReference type="Pfam" id="PF02955">
    <property type="entry name" value="GSH-S_ATP"/>
    <property type="match status" value="1"/>
</dbReference>
<evidence type="ECO:0000259" key="1">
    <source>
        <dbReference type="Pfam" id="PF02955"/>
    </source>
</evidence>
<organism evidence="2 3">
    <name type="scientific">Roseimaritima multifibrata</name>
    <dbReference type="NCBI Taxonomy" id="1930274"/>
    <lineage>
        <taxon>Bacteria</taxon>
        <taxon>Pseudomonadati</taxon>
        <taxon>Planctomycetota</taxon>
        <taxon>Planctomycetia</taxon>
        <taxon>Pirellulales</taxon>
        <taxon>Pirellulaceae</taxon>
        <taxon>Roseimaritima</taxon>
    </lineage>
</organism>
<dbReference type="EMBL" id="CP036262">
    <property type="protein sequence ID" value="QDS92690.1"/>
    <property type="molecule type" value="Genomic_DNA"/>
</dbReference>
<evidence type="ECO:0000313" key="3">
    <source>
        <dbReference type="Proteomes" id="UP000320672"/>
    </source>
</evidence>
<dbReference type="AlphaFoldDB" id="A0A517MCS5"/>
<dbReference type="Gene3D" id="3.30.470.20">
    <property type="entry name" value="ATP-grasp fold, B domain"/>
    <property type="match status" value="1"/>
</dbReference>
<name>A0A517MCS5_9BACT</name>
<feature type="domain" description="Prokaryotic glutathione synthetase ATP-binding" evidence="1">
    <location>
        <begin position="128"/>
        <end position="252"/>
    </location>
</feature>